<proteinExistence type="predicted"/>
<feature type="transmembrane region" description="Helical" evidence="1">
    <location>
        <begin position="51"/>
        <end position="75"/>
    </location>
</feature>
<keyword evidence="1" id="KW-0472">Membrane</keyword>
<dbReference type="EMBL" id="CP108313">
    <property type="protein sequence ID" value="WTW72334.1"/>
    <property type="molecule type" value="Genomic_DNA"/>
</dbReference>
<accession>A0AAU2VYB8</accession>
<reference evidence="2" key="1">
    <citation type="submission" date="2022-10" db="EMBL/GenBank/DDBJ databases">
        <title>The complete genomes of actinobacterial strains from the NBC collection.</title>
        <authorList>
            <person name="Joergensen T.S."/>
            <person name="Alvarez Arevalo M."/>
            <person name="Sterndorff E.B."/>
            <person name="Faurdal D."/>
            <person name="Vuksanovic O."/>
            <person name="Mourched A.-S."/>
            <person name="Charusanti P."/>
            <person name="Shaw S."/>
            <person name="Blin K."/>
            <person name="Weber T."/>
        </authorList>
    </citation>
    <scope>NUCLEOTIDE SEQUENCE</scope>
    <source>
        <strain evidence="2">NBC_00008</strain>
    </source>
</reference>
<dbReference type="AlphaFoldDB" id="A0AAU2VYB8"/>
<evidence type="ECO:0000256" key="1">
    <source>
        <dbReference type="SAM" id="Phobius"/>
    </source>
</evidence>
<sequence>MMMLMLTSLLPGFRHLRTPFALGVLCAFQIWIVLGHYAPSRSEAQGFIERLYALGDVTGRAAVAAAISFVLYLVGDIVRLSSLQMMSILSRLRLPRIAPHRFSSLSAQSKGELYEFATNAFTRRGGAPSEDDVFILRDKITMEFTEIRMRLIANHLDVYLEHDRFDAEADFRMNVGLYSTLLWPILAWYWTPVAILGVFASMVLLLNGLRARRDANEILVQAIVSRIVESRMFAEEADRDFAPSAGSMTIRRRPSTR</sequence>
<organism evidence="2">
    <name type="scientific">Streptomyces sp. NBC_00008</name>
    <dbReference type="NCBI Taxonomy" id="2903610"/>
    <lineage>
        <taxon>Bacteria</taxon>
        <taxon>Bacillati</taxon>
        <taxon>Actinomycetota</taxon>
        <taxon>Actinomycetes</taxon>
        <taxon>Kitasatosporales</taxon>
        <taxon>Streptomycetaceae</taxon>
        <taxon>Streptomyces</taxon>
    </lineage>
</organism>
<evidence type="ECO:0000313" key="2">
    <source>
        <dbReference type="EMBL" id="WTW72334.1"/>
    </source>
</evidence>
<gene>
    <name evidence="2" type="ORF">OG398_30780</name>
</gene>
<keyword evidence="1" id="KW-0812">Transmembrane</keyword>
<feature type="transmembrane region" description="Helical" evidence="1">
    <location>
        <begin position="20"/>
        <end position="39"/>
    </location>
</feature>
<keyword evidence="1" id="KW-1133">Transmembrane helix</keyword>
<name>A0AAU2VYB8_9ACTN</name>
<feature type="transmembrane region" description="Helical" evidence="1">
    <location>
        <begin position="181"/>
        <end position="206"/>
    </location>
</feature>
<protein>
    <submittedName>
        <fullName evidence="2">Uncharacterized protein</fullName>
    </submittedName>
</protein>